<dbReference type="InterPro" id="IPR002470">
    <property type="entry name" value="Peptidase_S9A"/>
</dbReference>
<dbReference type="Gene3D" id="2.130.10.120">
    <property type="entry name" value="Prolyl oligopeptidase, N-terminal domain"/>
    <property type="match status" value="1"/>
</dbReference>
<proteinExistence type="inferred from homology"/>
<dbReference type="InterPro" id="IPR002471">
    <property type="entry name" value="Pept_S9_AS"/>
</dbReference>
<feature type="domain" description="Peptidase S9 prolyl oligopeptidase catalytic" evidence="6">
    <location>
        <begin position="506"/>
        <end position="679"/>
    </location>
</feature>
<evidence type="ECO:0000256" key="3">
    <source>
        <dbReference type="ARBA" id="ARBA00022801"/>
    </source>
</evidence>
<dbReference type="InterPro" id="IPR001375">
    <property type="entry name" value="Peptidase_S9_cat"/>
</dbReference>
<dbReference type="PRINTS" id="PR00862">
    <property type="entry name" value="PROLIGOPTASE"/>
</dbReference>
<dbReference type="PANTHER" id="PTHR11757">
    <property type="entry name" value="PROTEASE FAMILY S9A OLIGOPEPTIDASE"/>
    <property type="match status" value="1"/>
</dbReference>
<dbReference type="PANTHER" id="PTHR11757:SF19">
    <property type="entry name" value="PROLYL ENDOPEPTIDASE-LIKE"/>
    <property type="match status" value="1"/>
</dbReference>
<evidence type="ECO:0000256" key="5">
    <source>
        <dbReference type="SAM" id="MobiDB-lite"/>
    </source>
</evidence>
<dbReference type="InterPro" id="IPR023302">
    <property type="entry name" value="Pept_S9A_N"/>
</dbReference>
<dbReference type="GO" id="GO:0006508">
    <property type="term" value="P:proteolysis"/>
    <property type="evidence" value="ECO:0007669"/>
    <property type="project" value="UniProtKB-KW"/>
</dbReference>
<accession>A0A6J7J5M5</accession>
<keyword evidence="4" id="KW-0720">Serine protease</keyword>
<evidence type="ECO:0000256" key="4">
    <source>
        <dbReference type="ARBA" id="ARBA00022825"/>
    </source>
</evidence>
<evidence type="ECO:0000259" key="6">
    <source>
        <dbReference type="Pfam" id="PF00326"/>
    </source>
</evidence>
<dbReference type="AlphaFoldDB" id="A0A6J7J5M5"/>
<dbReference type="InterPro" id="IPR029058">
    <property type="entry name" value="AB_hydrolase_fold"/>
</dbReference>
<keyword evidence="2" id="KW-0645">Protease</keyword>
<dbReference type="InterPro" id="IPR051543">
    <property type="entry name" value="Serine_Peptidase_S9A"/>
</dbReference>
<dbReference type="EMBL" id="CAFBNF010000053">
    <property type="protein sequence ID" value="CAB4938191.1"/>
    <property type="molecule type" value="Genomic_DNA"/>
</dbReference>
<sequence>MSFRGSHTIAARYHNVVGGGQHAQYGRAMPTEPPVARRTSHVHHEHGTDRPDPYHWITDPELPETEALLAAEREFHDARIASLAGLRDRLEAEMVARVPAEERTAPWEAAGWRYQRVTAAGDEYERLTRSPIAGGDEVVLLDLQQVHDQGGTGYARAGLVEVSPDGNLLAWSIDLDGDEVYTLRFRDLRTGLDLDEVVSRTYYGCAWAADSASLLYMVHDDAYRPHQVWRHVMGTSALADTLVFDEPDDRFEVGLHASRSGAWAVISVLARDTSEQHLVSLTEPGAAATLVRAREWGVEYSLEHAPGHGPDGGDGFYVVTNLDAVEFRIAWAPAGGALDVWQPLVAEVASERIHDVDAFEHGHVVSLRRDGVACLRLVNRSGAVRDVVPREAGGMVQLGRNDEWSTSFVTVVEESFITPELYSDISLVDTSVRERHREHVVGVNPADYVSERHLVDRGDGAQVPVITVRRTTTPLDGTAPVMLYGYGSYEVSCDPDWGIDWWRTIPSLLDRGVVFAVGHPRGGGEMGRRWWLDGHLGSKANTFDDQAAVADFLADGLVDGQRIVSRGASAGGLLQGALYGRRPDRWAGVVAEVPFVDVITTMSDASLPLTAQEWLEWGDPRRPNEHAWLLGYSPLDNRPPVDARPPLLVTGAVNDPRVMVREPAKWVAALRADDPEHGVGTDPTSPVSPRTVLFRCETGAGSHGGPSGRFAELGYEADIAAWSLTAMGVEV</sequence>
<evidence type="ECO:0000256" key="2">
    <source>
        <dbReference type="ARBA" id="ARBA00022670"/>
    </source>
</evidence>
<evidence type="ECO:0000256" key="1">
    <source>
        <dbReference type="ARBA" id="ARBA00005228"/>
    </source>
</evidence>
<comment type="similarity">
    <text evidence="1">Belongs to the peptidase S9A family.</text>
</comment>
<feature type="domain" description="Peptidase S9A N-terminal" evidence="7">
    <location>
        <begin position="33"/>
        <end position="425"/>
    </location>
</feature>
<dbReference type="Gene3D" id="3.40.50.1820">
    <property type="entry name" value="alpha/beta hydrolase"/>
    <property type="match status" value="1"/>
</dbReference>
<evidence type="ECO:0000313" key="8">
    <source>
        <dbReference type="EMBL" id="CAB4938191.1"/>
    </source>
</evidence>
<name>A0A6J7J5M5_9ZZZZ</name>
<protein>
    <submittedName>
        <fullName evidence="8">Unannotated protein</fullName>
    </submittedName>
</protein>
<dbReference type="SUPFAM" id="SSF53474">
    <property type="entry name" value="alpha/beta-Hydrolases"/>
    <property type="match status" value="1"/>
</dbReference>
<keyword evidence="3" id="KW-0378">Hydrolase</keyword>
<evidence type="ECO:0000259" key="7">
    <source>
        <dbReference type="Pfam" id="PF02897"/>
    </source>
</evidence>
<gene>
    <name evidence="8" type="ORF">UFOPK3773_00678</name>
</gene>
<dbReference type="Pfam" id="PF00326">
    <property type="entry name" value="Peptidase_S9"/>
    <property type="match status" value="1"/>
</dbReference>
<organism evidence="8">
    <name type="scientific">freshwater metagenome</name>
    <dbReference type="NCBI Taxonomy" id="449393"/>
    <lineage>
        <taxon>unclassified sequences</taxon>
        <taxon>metagenomes</taxon>
        <taxon>ecological metagenomes</taxon>
    </lineage>
</organism>
<dbReference type="Pfam" id="PF02897">
    <property type="entry name" value="Peptidase_S9_N"/>
    <property type="match status" value="1"/>
</dbReference>
<feature type="region of interest" description="Disordered" evidence="5">
    <location>
        <begin position="22"/>
        <end position="55"/>
    </location>
</feature>
<dbReference type="SUPFAM" id="SSF50993">
    <property type="entry name" value="Peptidase/esterase 'gauge' domain"/>
    <property type="match status" value="1"/>
</dbReference>
<dbReference type="PROSITE" id="PS00708">
    <property type="entry name" value="PRO_ENDOPEP_SER"/>
    <property type="match status" value="1"/>
</dbReference>
<reference evidence="8" key="1">
    <citation type="submission" date="2020-05" db="EMBL/GenBank/DDBJ databases">
        <authorList>
            <person name="Chiriac C."/>
            <person name="Salcher M."/>
            <person name="Ghai R."/>
            <person name="Kavagutti S V."/>
        </authorList>
    </citation>
    <scope>NUCLEOTIDE SEQUENCE</scope>
</reference>
<dbReference type="GO" id="GO:0004252">
    <property type="term" value="F:serine-type endopeptidase activity"/>
    <property type="evidence" value="ECO:0007669"/>
    <property type="project" value="InterPro"/>
</dbReference>